<evidence type="ECO:0000313" key="4">
    <source>
        <dbReference type="Proteomes" id="UP000694287"/>
    </source>
</evidence>
<evidence type="ECO:0000313" key="3">
    <source>
        <dbReference type="EMBL" id="MBW0138443.1"/>
    </source>
</evidence>
<feature type="transmembrane region" description="Helical" evidence="1">
    <location>
        <begin position="90"/>
        <end position="109"/>
    </location>
</feature>
<keyword evidence="2" id="KW-0732">Signal</keyword>
<keyword evidence="1" id="KW-1133">Transmembrane helix</keyword>
<evidence type="ECO:0000256" key="2">
    <source>
        <dbReference type="SAM" id="SignalP"/>
    </source>
</evidence>
<protein>
    <recommendedName>
        <fullName evidence="5">TrbC/VIRB2 family protein</fullName>
    </recommendedName>
</protein>
<organism evidence="3 4">
    <name type="scientific">Pseudonocardia abyssalis</name>
    <dbReference type="NCBI Taxonomy" id="2792008"/>
    <lineage>
        <taxon>Bacteria</taxon>
        <taxon>Bacillati</taxon>
        <taxon>Actinomycetota</taxon>
        <taxon>Actinomycetes</taxon>
        <taxon>Pseudonocardiales</taxon>
        <taxon>Pseudonocardiaceae</taxon>
        <taxon>Pseudonocardia</taxon>
    </lineage>
</organism>
<dbReference type="InterPro" id="IPR043993">
    <property type="entry name" value="T4SS_pilin"/>
</dbReference>
<evidence type="ECO:0008006" key="5">
    <source>
        <dbReference type="Google" id="ProtNLM"/>
    </source>
</evidence>
<comment type="caution">
    <text evidence="3">The sequence shown here is derived from an EMBL/GenBank/DDBJ whole genome shotgun (WGS) entry which is preliminary data.</text>
</comment>
<feature type="chain" id="PRO_5047094909" description="TrbC/VIRB2 family protein" evidence="2">
    <location>
        <begin position="25"/>
        <end position="111"/>
    </location>
</feature>
<keyword evidence="1" id="KW-0472">Membrane</keyword>
<evidence type="ECO:0000256" key="1">
    <source>
        <dbReference type="SAM" id="Phobius"/>
    </source>
</evidence>
<proteinExistence type="predicted"/>
<reference evidence="3 4" key="1">
    <citation type="submission" date="2020-11" db="EMBL/GenBank/DDBJ databases">
        <title>Pseudonocardia abyssalis sp. nov. and Pseudonocardia oceani sp. nov., description and phylogenomic analysis of two novel actinomycetes isolated from the deep Southern Ocean.</title>
        <authorList>
            <person name="Parra J."/>
        </authorList>
    </citation>
    <scope>NUCLEOTIDE SEQUENCE [LARGE SCALE GENOMIC DNA]</scope>
    <source>
        <strain evidence="3 4">KRD-168</strain>
    </source>
</reference>
<dbReference type="EMBL" id="JADQDK010000001">
    <property type="protein sequence ID" value="MBW0138443.1"/>
    <property type="molecule type" value="Genomic_DNA"/>
</dbReference>
<keyword evidence="4" id="KW-1185">Reference proteome</keyword>
<accession>A0ABS6V1Q4</accession>
<sequence length="111" mass="11267">MRRLLVVGALVAVSLLTTVAAANAAEAGVLVLAQAESVEQVLENVRGWVVGILALLATVFLTIGGVRYILGSGDPGEIEKAKVAFRSACVGYALAILAPLVVTVLQGIVGA</sequence>
<name>A0ABS6V1Q4_9PSEU</name>
<feature type="signal peptide" evidence="2">
    <location>
        <begin position="1"/>
        <end position="24"/>
    </location>
</feature>
<dbReference type="Pfam" id="PF18895">
    <property type="entry name" value="T4SS_pilin"/>
    <property type="match status" value="1"/>
</dbReference>
<dbReference type="RefSeq" id="WP_218605856.1">
    <property type="nucleotide sequence ID" value="NZ_JADQDJ010000443.1"/>
</dbReference>
<feature type="transmembrane region" description="Helical" evidence="1">
    <location>
        <begin position="48"/>
        <end position="70"/>
    </location>
</feature>
<dbReference type="Proteomes" id="UP000694287">
    <property type="component" value="Unassembled WGS sequence"/>
</dbReference>
<keyword evidence="1" id="KW-0812">Transmembrane</keyword>
<gene>
    <name evidence="3" type="ORF">I4I81_29880</name>
</gene>